<dbReference type="PANTHER" id="PTHR38626:SF4">
    <property type="entry name" value="SKN-1 DEPENDENT ZYGOTIC TRANSCRIPT"/>
    <property type="match status" value="1"/>
</dbReference>
<dbReference type="PANTHER" id="PTHR38626">
    <property type="entry name" value="SKN-1 DEPENDENT ZYGOTIC TRANSCRIPT-RELATED"/>
    <property type="match status" value="1"/>
</dbReference>
<protein>
    <submittedName>
        <fullName evidence="5">Sushi domain-containing protein</fullName>
    </submittedName>
</protein>
<dbReference type="Proteomes" id="UP000274131">
    <property type="component" value="Unassembled WGS sequence"/>
</dbReference>
<feature type="transmembrane region" description="Helical" evidence="1">
    <location>
        <begin position="189"/>
        <end position="214"/>
    </location>
</feature>
<reference evidence="3 4" key="2">
    <citation type="submission" date="2018-10" db="EMBL/GenBank/DDBJ databases">
        <authorList>
            <consortium name="Pathogen Informatics"/>
        </authorList>
    </citation>
    <scope>NUCLEOTIDE SEQUENCE [LARGE SCALE GENOMIC DNA]</scope>
</reference>
<proteinExistence type="predicted"/>
<accession>A0A0N4VI55</accession>
<keyword evidence="1" id="KW-1133">Transmembrane helix</keyword>
<keyword evidence="1" id="KW-0812">Transmembrane</keyword>
<reference evidence="5" key="1">
    <citation type="submission" date="2017-02" db="UniProtKB">
        <authorList>
            <consortium name="WormBaseParasite"/>
        </authorList>
    </citation>
    <scope>IDENTIFICATION</scope>
</reference>
<name>A0A0N4VI55_ENTVE</name>
<organism evidence="5">
    <name type="scientific">Enterobius vermicularis</name>
    <name type="common">Human pinworm</name>
    <dbReference type="NCBI Taxonomy" id="51028"/>
    <lineage>
        <taxon>Eukaryota</taxon>
        <taxon>Metazoa</taxon>
        <taxon>Ecdysozoa</taxon>
        <taxon>Nematoda</taxon>
        <taxon>Chromadorea</taxon>
        <taxon>Rhabditida</taxon>
        <taxon>Spirurina</taxon>
        <taxon>Oxyuridomorpha</taxon>
        <taxon>Oxyuroidea</taxon>
        <taxon>Oxyuridae</taxon>
        <taxon>Enterobius</taxon>
    </lineage>
</organism>
<evidence type="ECO:0000256" key="1">
    <source>
        <dbReference type="SAM" id="Phobius"/>
    </source>
</evidence>
<dbReference type="AlphaFoldDB" id="A0A0N4VI55"/>
<dbReference type="WBParaSite" id="EVEC_0001050601-mRNA-1">
    <property type="protein sequence ID" value="EVEC_0001050601-mRNA-1"/>
    <property type="gene ID" value="EVEC_0001050601"/>
</dbReference>
<evidence type="ECO:0000313" key="4">
    <source>
        <dbReference type="Proteomes" id="UP000274131"/>
    </source>
</evidence>
<dbReference type="InterPro" id="IPR057569">
    <property type="entry name" value="C2_nem"/>
</dbReference>
<evidence type="ECO:0000313" key="3">
    <source>
        <dbReference type="EMBL" id="VDD95100.1"/>
    </source>
</evidence>
<dbReference type="InterPro" id="IPR040426">
    <property type="entry name" value="C05B5.4-like"/>
</dbReference>
<dbReference type="OrthoDB" id="10564557at2759"/>
<keyword evidence="1" id="KW-0472">Membrane</keyword>
<evidence type="ECO:0000259" key="2">
    <source>
        <dbReference type="Pfam" id="PF25330"/>
    </source>
</evidence>
<keyword evidence="4" id="KW-1185">Reference proteome</keyword>
<feature type="domain" description="C2" evidence="2">
    <location>
        <begin position="13"/>
        <end position="151"/>
    </location>
</feature>
<dbReference type="EMBL" id="UXUI01010337">
    <property type="protein sequence ID" value="VDD95100.1"/>
    <property type="molecule type" value="Genomic_DNA"/>
</dbReference>
<evidence type="ECO:0000313" key="5">
    <source>
        <dbReference type="WBParaSite" id="EVEC_0001050601-mRNA-1"/>
    </source>
</evidence>
<dbReference type="Pfam" id="PF25330">
    <property type="entry name" value="C2_nem"/>
    <property type="match status" value="1"/>
</dbReference>
<sequence>MFYGTFSTIAISPFWITTELLSVDWKPGCEALCDCKDAILSITQNNVLSSEKVSKQWNFRKYTRMQHRSMLVGYWTEGEPETVTMIVEILGTDPNYAFQRLCDSSPTTALFPIRHSPSQTAYAFNNGTVVEETELTGLCFTVRIAYSKHIKQCPWCASSIKYRSKTEITGNQRFIDRKSAAFPVTKETLIGAALIGFSAILFLTVAAICFIFVYRNSTRPAPTRFPTINSNKRVDNTQWKWHSQTKGNSVFPRIDRSKRASLMSLGIHYDDPQSSSDGYVALPQ</sequence>
<gene>
    <name evidence="3" type="ORF">EVEC_LOCUS9851</name>
</gene>